<dbReference type="Gene3D" id="3.10.450.50">
    <property type="match status" value="1"/>
</dbReference>
<accession>A0ABQ2M0V8</accession>
<evidence type="ECO:0000313" key="3">
    <source>
        <dbReference type="Proteomes" id="UP000642509"/>
    </source>
</evidence>
<keyword evidence="3" id="KW-1185">Reference proteome</keyword>
<proteinExistence type="predicted"/>
<name>A0ABQ2M0V8_9MICC</name>
<dbReference type="SUPFAM" id="SSF54427">
    <property type="entry name" value="NTF2-like"/>
    <property type="match status" value="1"/>
</dbReference>
<sequence length="124" mass="13666">MTTLTLNDLLTLEHRGWDALCSARGGTFYGELMTDDAVMVLVNGMVLDRDTVASTLDQAPPWSEYHLDDARLVPTGTDAAALVYTATASRTGDPDPFTALMSSHYRLLDGRIRMTLYQQTTITH</sequence>
<organism evidence="2 3">
    <name type="scientific">Citricoccus zhacaiensis</name>
    <dbReference type="NCBI Taxonomy" id="489142"/>
    <lineage>
        <taxon>Bacteria</taxon>
        <taxon>Bacillati</taxon>
        <taxon>Actinomycetota</taxon>
        <taxon>Actinomycetes</taxon>
        <taxon>Micrococcales</taxon>
        <taxon>Micrococcaceae</taxon>
        <taxon>Citricoccus</taxon>
    </lineage>
</organism>
<reference evidence="3" key="1">
    <citation type="journal article" date="2019" name="Int. J. Syst. Evol. Microbiol.">
        <title>The Global Catalogue of Microorganisms (GCM) 10K type strain sequencing project: providing services to taxonomists for standard genome sequencing and annotation.</title>
        <authorList>
            <consortium name="The Broad Institute Genomics Platform"/>
            <consortium name="The Broad Institute Genome Sequencing Center for Infectious Disease"/>
            <person name="Wu L."/>
            <person name="Ma J."/>
        </authorList>
    </citation>
    <scope>NUCLEOTIDE SEQUENCE [LARGE SCALE GENOMIC DNA]</scope>
    <source>
        <strain evidence="3">CGMCC 1.7064</strain>
    </source>
</reference>
<gene>
    <name evidence="2" type="ORF">GCM10010977_18450</name>
</gene>
<dbReference type="Pfam" id="PF14534">
    <property type="entry name" value="DUF4440"/>
    <property type="match status" value="1"/>
</dbReference>
<protein>
    <recommendedName>
        <fullName evidence="1">DUF4440 domain-containing protein</fullName>
    </recommendedName>
</protein>
<comment type="caution">
    <text evidence="2">The sequence shown here is derived from an EMBL/GenBank/DDBJ whole genome shotgun (WGS) entry which is preliminary data.</text>
</comment>
<evidence type="ECO:0000313" key="2">
    <source>
        <dbReference type="EMBL" id="GGO45535.1"/>
    </source>
</evidence>
<evidence type="ECO:0000259" key="1">
    <source>
        <dbReference type="Pfam" id="PF14534"/>
    </source>
</evidence>
<dbReference type="RefSeq" id="WP_188805898.1">
    <property type="nucleotide sequence ID" value="NZ_BAAAOU010000011.1"/>
</dbReference>
<dbReference type="InterPro" id="IPR027843">
    <property type="entry name" value="DUF4440"/>
</dbReference>
<dbReference type="EMBL" id="BMLQ01000005">
    <property type="protein sequence ID" value="GGO45535.1"/>
    <property type="molecule type" value="Genomic_DNA"/>
</dbReference>
<dbReference type="InterPro" id="IPR032710">
    <property type="entry name" value="NTF2-like_dom_sf"/>
</dbReference>
<feature type="domain" description="DUF4440" evidence="1">
    <location>
        <begin position="10"/>
        <end position="114"/>
    </location>
</feature>
<dbReference type="Proteomes" id="UP000642509">
    <property type="component" value="Unassembled WGS sequence"/>
</dbReference>